<reference evidence="2" key="1">
    <citation type="submission" date="2023-11" db="EMBL/GenBank/DDBJ databases">
        <title>Genome assemblies of two species of porcelain crab, Petrolisthes cinctipes and Petrolisthes manimaculis (Anomura: Porcellanidae).</title>
        <authorList>
            <person name="Angst P."/>
        </authorList>
    </citation>
    <scope>NUCLEOTIDE SEQUENCE</scope>
    <source>
        <strain evidence="2">PB745_02</strain>
        <tissue evidence="2">Gill</tissue>
    </source>
</reference>
<protein>
    <submittedName>
        <fullName evidence="2">Uncharacterized protein</fullName>
    </submittedName>
</protein>
<keyword evidence="3" id="KW-1185">Reference proteome</keyword>
<evidence type="ECO:0000313" key="3">
    <source>
        <dbReference type="Proteomes" id="UP001292094"/>
    </source>
</evidence>
<accession>A0AAE1TYR3</accession>
<dbReference type="AlphaFoldDB" id="A0AAE1TYR3"/>
<evidence type="ECO:0000313" key="2">
    <source>
        <dbReference type="EMBL" id="KAK4299990.1"/>
    </source>
</evidence>
<dbReference type="Proteomes" id="UP001292094">
    <property type="component" value="Unassembled WGS sequence"/>
</dbReference>
<proteinExistence type="predicted"/>
<organism evidence="2 3">
    <name type="scientific">Petrolisthes manimaculis</name>
    <dbReference type="NCBI Taxonomy" id="1843537"/>
    <lineage>
        <taxon>Eukaryota</taxon>
        <taxon>Metazoa</taxon>
        <taxon>Ecdysozoa</taxon>
        <taxon>Arthropoda</taxon>
        <taxon>Crustacea</taxon>
        <taxon>Multicrustacea</taxon>
        <taxon>Malacostraca</taxon>
        <taxon>Eumalacostraca</taxon>
        <taxon>Eucarida</taxon>
        <taxon>Decapoda</taxon>
        <taxon>Pleocyemata</taxon>
        <taxon>Anomura</taxon>
        <taxon>Galatheoidea</taxon>
        <taxon>Porcellanidae</taxon>
        <taxon>Petrolisthes</taxon>
    </lineage>
</organism>
<dbReference type="EMBL" id="JAWZYT010003138">
    <property type="protein sequence ID" value="KAK4299990.1"/>
    <property type="molecule type" value="Genomic_DNA"/>
</dbReference>
<comment type="caution">
    <text evidence="2">The sequence shown here is derived from an EMBL/GenBank/DDBJ whole genome shotgun (WGS) entry which is preliminary data.</text>
</comment>
<evidence type="ECO:0000256" key="1">
    <source>
        <dbReference type="SAM" id="MobiDB-lite"/>
    </source>
</evidence>
<name>A0AAE1TYR3_9EUCA</name>
<sequence length="117" mass="12624">MLVVEWSPKCMIPRLRSGTLQCEGLRQVGDCPVPLSLTCLHRSNPSINTKVTQQDSLEVEDSSNKSNTGSLHPLLLVTASPIHRTGVSRPVHAIKQCSARGELLHLCSQADAALSSL</sequence>
<feature type="region of interest" description="Disordered" evidence="1">
    <location>
        <begin position="50"/>
        <end position="70"/>
    </location>
</feature>
<gene>
    <name evidence="2" type="ORF">Pmani_027784</name>
</gene>